<reference evidence="2 3" key="1">
    <citation type="submission" date="2018-10" db="EMBL/GenBank/DDBJ databases">
        <title>Sequencing the genomes of 1000 actinobacteria strains.</title>
        <authorList>
            <person name="Klenk H.-P."/>
        </authorList>
    </citation>
    <scope>NUCLEOTIDE SEQUENCE [LARGE SCALE GENOMIC DNA]</scope>
    <source>
        <strain evidence="2 3">DSM 44343</strain>
    </source>
</reference>
<protein>
    <submittedName>
        <fullName evidence="2">Calcium-dependent phosphoinositide phospholipase C</fullName>
    </submittedName>
</protein>
<dbReference type="InterPro" id="IPR032075">
    <property type="entry name" value="PI-PLC-C1"/>
</dbReference>
<dbReference type="GO" id="GO:0006629">
    <property type="term" value="P:lipid metabolic process"/>
    <property type="evidence" value="ECO:0007669"/>
    <property type="project" value="InterPro"/>
</dbReference>
<dbReference type="Gene3D" id="3.20.20.190">
    <property type="entry name" value="Phosphatidylinositol (PI) phosphodiesterase"/>
    <property type="match status" value="1"/>
</dbReference>
<dbReference type="RefSeq" id="WP_245969089.1">
    <property type="nucleotide sequence ID" value="NZ_CBCRXS010000008.1"/>
</dbReference>
<dbReference type="InterPro" id="IPR017946">
    <property type="entry name" value="PLC-like_Pdiesterase_TIM-brl"/>
</dbReference>
<evidence type="ECO:0000313" key="3">
    <source>
        <dbReference type="Proteomes" id="UP000274762"/>
    </source>
</evidence>
<comment type="caution">
    <text evidence="2">The sequence shown here is derived from an EMBL/GenBank/DDBJ whole genome shotgun (WGS) entry which is preliminary data.</text>
</comment>
<evidence type="ECO:0000313" key="2">
    <source>
        <dbReference type="EMBL" id="RKR96481.1"/>
    </source>
</evidence>
<name>A0A495K5M8_WILMA</name>
<dbReference type="Proteomes" id="UP000274762">
    <property type="component" value="Unassembled WGS sequence"/>
</dbReference>
<evidence type="ECO:0000256" key="1">
    <source>
        <dbReference type="SAM" id="MobiDB-lite"/>
    </source>
</evidence>
<organism evidence="2 3">
    <name type="scientific">Williamsia marianensis</name>
    <dbReference type="NCBI Taxonomy" id="85044"/>
    <lineage>
        <taxon>Bacteria</taxon>
        <taxon>Bacillati</taxon>
        <taxon>Actinomycetota</taxon>
        <taxon>Actinomycetes</taxon>
        <taxon>Mycobacteriales</taxon>
        <taxon>Nocardiaceae</taxon>
        <taxon>Williamsia</taxon>
    </lineage>
</organism>
<proteinExistence type="predicted"/>
<dbReference type="EMBL" id="RBKV01000001">
    <property type="protein sequence ID" value="RKR96481.1"/>
    <property type="molecule type" value="Genomic_DNA"/>
</dbReference>
<dbReference type="CDD" id="cd08589">
    <property type="entry name" value="PI-PLCc_SaPLC1_like"/>
    <property type="match status" value="1"/>
</dbReference>
<dbReference type="GO" id="GO:0008081">
    <property type="term" value="F:phosphoric diester hydrolase activity"/>
    <property type="evidence" value="ECO:0007669"/>
    <property type="project" value="InterPro"/>
</dbReference>
<dbReference type="SUPFAM" id="SSF51695">
    <property type="entry name" value="PLC-like phosphodiesterases"/>
    <property type="match status" value="1"/>
</dbReference>
<feature type="compositionally biased region" description="Basic and acidic residues" evidence="1">
    <location>
        <begin position="1"/>
        <end position="15"/>
    </location>
</feature>
<dbReference type="AlphaFoldDB" id="A0A495K5M8"/>
<sequence>MTTSDRSARVHRGENGTDPLPSGLRLNEIQFMATHNSSHQLMPPDERFTWLMGSNLDSYRYEHLPLDRQLGEQAVRGLELDLYPDPQGGLYRHPLARRWRRRGPRPESLWDEPGFKVMHGPDADYRTSCPTLTGALQTISAWSTSNPGHVPIVVQLELKGSWPWARLTGGARVPRWTTTVLDDLDREIRSVFADHRIITPDRVRGDAETLEDAVLTSGWPLLDDVRGHVMFFLDYGDNTYVRDNYRAGRPSLEGRVAFTTPPPAETDSAFIMVNDPRGANGAHITDLVRRGYLVRTRSDDPVSTAKANQHNRVAAALDSGAHMISTDFPQPGLAFRWGDGEFRAQLPGGVPVRVNPSVVTGVGRGQVSSRP</sequence>
<gene>
    <name evidence="2" type="ORF">DFJ75_3331</name>
</gene>
<accession>A0A495K5M8</accession>
<feature type="region of interest" description="Disordered" evidence="1">
    <location>
        <begin position="1"/>
        <end position="23"/>
    </location>
</feature>
<dbReference type="Pfam" id="PF16670">
    <property type="entry name" value="PI-PLC-C1"/>
    <property type="match status" value="1"/>
</dbReference>